<accession>A0AAQ4EDH1</accession>
<evidence type="ECO:0000313" key="1">
    <source>
        <dbReference type="EMBL" id="KAK8772781.1"/>
    </source>
</evidence>
<dbReference type="EMBL" id="JARKHS020017826">
    <property type="protein sequence ID" value="KAK8772781.1"/>
    <property type="molecule type" value="Genomic_DNA"/>
</dbReference>
<sequence>MPMFWAFYVGRHPSHPSENANYMSLDPRKIQWIRDIETLYARGKVVDYLRRCAEIVGRTGQSYSTVIREVLTTHDDIVDLLRAFEGNGGLPHFNNLSDPDLRKAINGHLPDDSQLWPTDDIVNLHHVLFSQLDSAYFNLSGYQSLSNFS</sequence>
<reference evidence="1 2" key="1">
    <citation type="journal article" date="2023" name="Arcadia Sci">
        <title>De novo assembly of a long-read Amblyomma americanum tick genome.</title>
        <authorList>
            <person name="Chou S."/>
            <person name="Poskanzer K.E."/>
            <person name="Rollins M."/>
            <person name="Thuy-Boun P.S."/>
        </authorList>
    </citation>
    <scope>NUCLEOTIDE SEQUENCE [LARGE SCALE GENOMIC DNA]</scope>
    <source>
        <strain evidence="1">F_SG_1</strain>
        <tissue evidence="1">Salivary glands</tissue>
    </source>
</reference>
<gene>
    <name evidence="1" type="ORF">V5799_023975</name>
</gene>
<proteinExistence type="predicted"/>
<dbReference type="AlphaFoldDB" id="A0AAQ4EDH1"/>
<organism evidence="1 2">
    <name type="scientific">Amblyomma americanum</name>
    <name type="common">Lone star tick</name>
    <dbReference type="NCBI Taxonomy" id="6943"/>
    <lineage>
        <taxon>Eukaryota</taxon>
        <taxon>Metazoa</taxon>
        <taxon>Ecdysozoa</taxon>
        <taxon>Arthropoda</taxon>
        <taxon>Chelicerata</taxon>
        <taxon>Arachnida</taxon>
        <taxon>Acari</taxon>
        <taxon>Parasitiformes</taxon>
        <taxon>Ixodida</taxon>
        <taxon>Ixodoidea</taxon>
        <taxon>Ixodidae</taxon>
        <taxon>Amblyomminae</taxon>
        <taxon>Amblyomma</taxon>
    </lineage>
</organism>
<protein>
    <submittedName>
        <fullName evidence="1">Uncharacterized protein</fullName>
    </submittedName>
</protein>
<evidence type="ECO:0000313" key="2">
    <source>
        <dbReference type="Proteomes" id="UP001321473"/>
    </source>
</evidence>
<comment type="caution">
    <text evidence="1">The sequence shown here is derived from an EMBL/GenBank/DDBJ whole genome shotgun (WGS) entry which is preliminary data.</text>
</comment>
<keyword evidence="2" id="KW-1185">Reference proteome</keyword>
<dbReference type="Proteomes" id="UP001321473">
    <property type="component" value="Unassembled WGS sequence"/>
</dbReference>
<name>A0AAQ4EDH1_AMBAM</name>